<dbReference type="Pfam" id="PF00790">
    <property type="entry name" value="VHS"/>
    <property type="match status" value="1"/>
</dbReference>
<dbReference type="InterPro" id="IPR044836">
    <property type="entry name" value="TOL_plant"/>
</dbReference>
<accession>A0A0G4I5P5</accession>
<dbReference type="VEuPathDB" id="CryptoDB:Cvel_11233"/>
<feature type="compositionally biased region" description="Low complexity" evidence="1">
    <location>
        <begin position="491"/>
        <end position="506"/>
    </location>
</feature>
<dbReference type="PROSITE" id="PS50179">
    <property type="entry name" value="VHS"/>
    <property type="match status" value="1"/>
</dbReference>
<dbReference type="EMBL" id="CDMZ01005226">
    <property type="protein sequence ID" value="CEM52330.1"/>
    <property type="molecule type" value="Genomic_DNA"/>
</dbReference>
<dbReference type="GO" id="GO:0043328">
    <property type="term" value="P:protein transport to vacuole involved in ubiquitin-dependent protein catabolic process via the multivesicular body sorting pathway"/>
    <property type="evidence" value="ECO:0007669"/>
    <property type="project" value="InterPro"/>
</dbReference>
<feature type="region of interest" description="Disordered" evidence="1">
    <location>
        <begin position="784"/>
        <end position="893"/>
    </location>
</feature>
<name>A0A0G4I5P5_9ALVE</name>
<feature type="compositionally biased region" description="Polar residues" evidence="1">
    <location>
        <begin position="801"/>
        <end position="814"/>
    </location>
</feature>
<evidence type="ECO:0000256" key="1">
    <source>
        <dbReference type="SAM" id="MobiDB-lite"/>
    </source>
</evidence>
<dbReference type="PANTHER" id="PTHR45898">
    <property type="entry name" value="TOM1-LIKE PROTEIN"/>
    <property type="match status" value="1"/>
</dbReference>
<feature type="compositionally biased region" description="Basic and acidic residues" evidence="1">
    <location>
        <begin position="881"/>
        <end position="893"/>
    </location>
</feature>
<dbReference type="AlphaFoldDB" id="A0A0G4I5P5"/>
<evidence type="ECO:0000313" key="3">
    <source>
        <dbReference type="EMBL" id="CEM52330.1"/>
    </source>
</evidence>
<feature type="compositionally biased region" description="Pro residues" evidence="1">
    <location>
        <begin position="539"/>
        <end position="554"/>
    </location>
</feature>
<feature type="region of interest" description="Disordered" evidence="1">
    <location>
        <begin position="292"/>
        <end position="764"/>
    </location>
</feature>
<dbReference type="GO" id="GO:0043130">
    <property type="term" value="F:ubiquitin binding"/>
    <property type="evidence" value="ECO:0007669"/>
    <property type="project" value="InterPro"/>
</dbReference>
<feature type="compositionally biased region" description="Low complexity" evidence="1">
    <location>
        <begin position="292"/>
        <end position="309"/>
    </location>
</feature>
<gene>
    <name evidence="3" type="ORF">Cvel_11233</name>
</gene>
<organism evidence="3">
    <name type="scientific">Chromera velia CCMP2878</name>
    <dbReference type="NCBI Taxonomy" id="1169474"/>
    <lineage>
        <taxon>Eukaryota</taxon>
        <taxon>Sar</taxon>
        <taxon>Alveolata</taxon>
        <taxon>Colpodellida</taxon>
        <taxon>Chromeraceae</taxon>
        <taxon>Chromera</taxon>
    </lineage>
</organism>
<dbReference type="InterPro" id="IPR002014">
    <property type="entry name" value="VHS_dom"/>
</dbReference>
<sequence>MSSYADGVRAVRLIDQQLQKGDLNIGTCIEIVDELNEHPGYSQAVLAYLRTRLKKHDYKVIHLTLELMEILVKNLGVKFAEYMTDDFMKVLRHMLRQTELIPNWDGKLNKGLQMIFEEREGGMADPVKVRPELRPIHEKILSLIQLWHDSFMLEERRCAGILNAYRRLKAEGVDFPHRDIKQRFMVKGAERSPAFDQNLQSHIKPSAAQPLSKAQVETLRRSLMTLKSTTNSEMTSRCMHQVHSMWPGLQAFVQEVTGRVEMGDPEAVAELAELLSLNDEVDKAMKRMQAKAAAASAQARQRPAVVVKAGTPDPPPSSSSSSSRPPPPKPPPPRTEAPQGHSSSSSSSAPVPPLPPPRAKEKDSNNPFNPFESEASPSLTPQGGSTGPSRAVRRKSTNPFEEGGGDEGGDRGGKEGSGPSQPPAPSLAVSSSSSSSAAFVPAIAPPSGKRPVSPVQPVGEGREAEGTNVTTKAKPKDSEEGSPFLAGGDDPFAAFTAVPTPAAPSADQPNSDPKTGPPPTGGGQGGGAVVDLLDLDFDFPPPASAAAPPPPPSANPQTDSGPLFPGGGAAASPFAPPAFHHDPAAAPGPPASAIPSSSPSTDVNLLFQGNAQHPSPIRTSPHGQGSNGPFMTPSAGAGAVSLQPHTHPSTPTLLAQQHQHSSSSGGPPFVSASPSPLWAQQQPNTGTVSPFPHPSSSSSSAMTPPSSLTTTPPMSAPFVPSMHPPSSSPSFSPYAQQTQAHSAPFRGNTMSQTGAAPGEKQKSDLGLDFDLSAYASSNVPVRPLRVSSEEKEKGVMVFSSPPKQTNPNQGTEDSSIPPEGGGGGQSQHLAAIVPDRPGSSPSMPDTSPPLWISNTNHTSGGGPAVVASPVGEMGMNAGQTHSEKEQKPEDEEGRLKRLAAELGMLDVSE</sequence>
<dbReference type="SUPFAM" id="SSF48464">
    <property type="entry name" value="ENTH/VHS domain"/>
    <property type="match status" value="1"/>
</dbReference>
<feature type="compositionally biased region" description="Polar residues" evidence="1">
    <location>
        <begin position="601"/>
        <end position="629"/>
    </location>
</feature>
<feature type="compositionally biased region" description="Pro residues" evidence="1">
    <location>
        <begin position="324"/>
        <end position="335"/>
    </location>
</feature>
<protein>
    <recommendedName>
        <fullName evidence="2">VHS domain-containing protein</fullName>
    </recommendedName>
</protein>
<proteinExistence type="predicted"/>
<dbReference type="InterPro" id="IPR008942">
    <property type="entry name" value="ENTH_VHS"/>
</dbReference>
<feature type="compositionally biased region" description="Low complexity" evidence="1">
    <location>
        <begin position="426"/>
        <end position="447"/>
    </location>
</feature>
<dbReference type="PANTHER" id="PTHR45898:SF4">
    <property type="entry name" value="TARGET OF MYB PROTEIN 1"/>
    <property type="match status" value="1"/>
</dbReference>
<dbReference type="GO" id="GO:0035091">
    <property type="term" value="F:phosphatidylinositol binding"/>
    <property type="evidence" value="ECO:0007669"/>
    <property type="project" value="InterPro"/>
</dbReference>
<feature type="compositionally biased region" description="Polar residues" evidence="1">
    <location>
        <begin position="643"/>
        <end position="655"/>
    </location>
</feature>
<feature type="domain" description="VHS" evidence="2">
    <location>
        <begin position="29"/>
        <end position="176"/>
    </location>
</feature>
<dbReference type="CDD" id="cd03561">
    <property type="entry name" value="VHS"/>
    <property type="match status" value="1"/>
</dbReference>
<dbReference type="Gene3D" id="1.25.40.90">
    <property type="match status" value="1"/>
</dbReference>
<reference evidence="3" key="1">
    <citation type="submission" date="2014-11" db="EMBL/GenBank/DDBJ databases">
        <authorList>
            <person name="Otto D Thomas"/>
            <person name="Naeem Raeece"/>
        </authorList>
    </citation>
    <scope>NUCLEOTIDE SEQUENCE</scope>
</reference>
<feature type="compositionally biased region" description="Polar residues" evidence="1">
    <location>
        <begin position="672"/>
        <end position="688"/>
    </location>
</feature>
<evidence type="ECO:0000259" key="2">
    <source>
        <dbReference type="PROSITE" id="PS50179"/>
    </source>
</evidence>
<feature type="compositionally biased region" description="Low complexity" evidence="1">
    <location>
        <begin position="694"/>
        <end position="721"/>
    </location>
</feature>